<dbReference type="Pfam" id="PF00067">
    <property type="entry name" value="p450"/>
    <property type="match status" value="1"/>
</dbReference>
<keyword evidence="13" id="KW-1185">Reference proteome</keyword>
<dbReference type="PRINTS" id="PR00463">
    <property type="entry name" value="EP450I"/>
</dbReference>
<keyword evidence="11" id="KW-1133">Transmembrane helix</keyword>
<evidence type="ECO:0000313" key="13">
    <source>
        <dbReference type="Proteomes" id="UP000683000"/>
    </source>
</evidence>
<feature type="transmembrane region" description="Helical" evidence="11">
    <location>
        <begin position="12"/>
        <end position="30"/>
    </location>
</feature>
<keyword evidence="4 9" id="KW-0349">Heme</keyword>
<dbReference type="PANTHER" id="PTHR46300:SF1">
    <property type="entry name" value="P450, PUTATIVE (EUROFUNG)-RELATED"/>
    <property type="match status" value="1"/>
</dbReference>
<dbReference type="InterPro" id="IPR001128">
    <property type="entry name" value="Cyt_P450"/>
</dbReference>
<feature type="transmembrane region" description="Helical" evidence="11">
    <location>
        <begin position="445"/>
        <end position="464"/>
    </location>
</feature>
<evidence type="ECO:0000256" key="1">
    <source>
        <dbReference type="ARBA" id="ARBA00001971"/>
    </source>
</evidence>
<dbReference type="Proteomes" id="UP000683000">
    <property type="component" value="Unassembled WGS sequence"/>
</dbReference>
<feature type="binding site" description="axial binding residue" evidence="9">
    <location>
        <position position="440"/>
    </location>
    <ligand>
        <name>heme</name>
        <dbReference type="ChEBI" id="CHEBI:30413"/>
    </ligand>
    <ligandPart>
        <name>Fe</name>
        <dbReference type="ChEBI" id="CHEBI:18248"/>
    </ligandPart>
</feature>
<evidence type="ECO:0000256" key="2">
    <source>
        <dbReference type="ARBA" id="ARBA00005179"/>
    </source>
</evidence>
<dbReference type="SUPFAM" id="SSF48264">
    <property type="entry name" value="Cytochrome P450"/>
    <property type="match status" value="1"/>
</dbReference>
<evidence type="ECO:0000256" key="7">
    <source>
        <dbReference type="ARBA" id="ARBA00023004"/>
    </source>
</evidence>
<dbReference type="OrthoDB" id="2789670at2759"/>
<name>A0A8I3A4U9_9AGAM</name>
<proteinExistence type="inferred from homology"/>
<dbReference type="PANTHER" id="PTHR46300">
    <property type="entry name" value="P450, PUTATIVE (EUROFUNG)-RELATED-RELATED"/>
    <property type="match status" value="1"/>
</dbReference>
<dbReference type="InterPro" id="IPR002401">
    <property type="entry name" value="Cyt_P450_E_grp-I"/>
</dbReference>
<keyword evidence="6 10" id="KW-0560">Oxidoreductase</keyword>
<evidence type="ECO:0000313" key="12">
    <source>
        <dbReference type="EMBL" id="KAG6371086.1"/>
    </source>
</evidence>
<dbReference type="InterPro" id="IPR017972">
    <property type="entry name" value="Cyt_P450_CS"/>
</dbReference>
<reference evidence="12" key="1">
    <citation type="submission" date="2021-03" db="EMBL/GenBank/DDBJ databases">
        <title>Evolutionary innovations through gain and loss of genes in the ectomycorrhizal Boletales.</title>
        <authorList>
            <person name="Wu G."/>
            <person name="Miyauchi S."/>
            <person name="Morin E."/>
            <person name="Yang Z.-L."/>
            <person name="Xu J."/>
            <person name="Martin F.M."/>
        </authorList>
    </citation>
    <scope>NUCLEOTIDE SEQUENCE</scope>
    <source>
        <strain evidence="12">BR01</strain>
    </source>
</reference>
<dbReference type="PROSITE" id="PS00086">
    <property type="entry name" value="CYTOCHROME_P450"/>
    <property type="match status" value="1"/>
</dbReference>
<comment type="caution">
    <text evidence="12">The sequence shown here is derived from an EMBL/GenBank/DDBJ whole genome shotgun (WGS) entry which is preliminary data.</text>
</comment>
<dbReference type="EMBL" id="JAGFBS010000040">
    <property type="protein sequence ID" value="KAG6371086.1"/>
    <property type="molecule type" value="Genomic_DNA"/>
</dbReference>
<evidence type="ECO:0000256" key="8">
    <source>
        <dbReference type="ARBA" id="ARBA00023033"/>
    </source>
</evidence>
<evidence type="ECO:0000256" key="4">
    <source>
        <dbReference type="ARBA" id="ARBA00022617"/>
    </source>
</evidence>
<keyword evidence="11" id="KW-0812">Transmembrane</keyword>
<dbReference type="GO" id="GO:0005506">
    <property type="term" value="F:iron ion binding"/>
    <property type="evidence" value="ECO:0007669"/>
    <property type="project" value="InterPro"/>
</dbReference>
<evidence type="ECO:0000256" key="10">
    <source>
        <dbReference type="RuleBase" id="RU000461"/>
    </source>
</evidence>
<dbReference type="InterPro" id="IPR036396">
    <property type="entry name" value="Cyt_P450_sf"/>
</dbReference>
<evidence type="ECO:0000256" key="3">
    <source>
        <dbReference type="ARBA" id="ARBA00010617"/>
    </source>
</evidence>
<keyword evidence="5 9" id="KW-0479">Metal-binding</keyword>
<dbReference type="AlphaFoldDB" id="A0A8I3A4U9"/>
<organism evidence="12 13">
    <name type="scientific">Boletus reticuloceps</name>
    <dbReference type="NCBI Taxonomy" id="495285"/>
    <lineage>
        <taxon>Eukaryota</taxon>
        <taxon>Fungi</taxon>
        <taxon>Dikarya</taxon>
        <taxon>Basidiomycota</taxon>
        <taxon>Agaricomycotina</taxon>
        <taxon>Agaricomycetes</taxon>
        <taxon>Agaricomycetidae</taxon>
        <taxon>Boletales</taxon>
        <taxon>Boletineae</taxon>
        <taxon>Boletaceae</taxon>
        <taxon>Boletoideae</taxon>
        <taxon>Boletus</taxon>
    </lineage>
</organism>
<keyword evidence="7 9" id="KW-0408">Iron</keyword>
<evidence type="ECO:0000256" key="6">
    <source>
        <dbReference type="ARBA" id="ARBA00023002"/>
    </source>
</evidence>
<dbReference type="InterPro" id="IPR050364">
    <property type="entry name" value="Cytochrome_P450_fung"/>
</dbReference>
<dbReference type="PRINTS" id="PR00385">
    <property type="entry name" value="P450"/>
</dbReference>
<dbReference type="Gene3D" id="1.10.630.10">
    <property type="entry name" value="Cytochrome P450"/>
    <property type="match status" value="1"/>
</dbReference>
<protein>
    <submittedName>
        <fullName evidence="12">Cytochrome P450</fullName>
    </submittedName>
</protein>
<keyword evidence="11" id="KW-0472">Membrane</keyword>
<gene>
    <name evidence="12" type="ORF">JVT61DRAFT_10626</name>
</gene>
<evidence type="ECO:0000256" key="11">
    <source>
        <dbReference type="SAM" id="Phobius"/>
    </source>
</evidence>
<dbReference type="GO" id="GO:0016705">
    <property type="term" value="F:oxidoreductase activity, acting on paired donors, with incorporation or reduction of molecular oxygen"/>
    <property type="evidence" value="ECO:0007669"/>
    <property type="project" value="InterPro"/>
</dbReference>
<dbReference type="GO" id="GO:0004497">
    <property type="term" value="F:monooxygenase activity"/>
    <property type="evidence" value="ECO:0007669"/>
    <property type="project" value="UniProtKB-KW"/>
</dbReference>
<evidence type="ECO:0000256" key="9">
    <source>
        <dbReference type="PIRSR" id="PIRSR602401-1"/>
    </source>
</evidence>
<dbReference type="CDD" id="cd11065">
    <property type="entry name" value="CYP64-like"/>
    <property type="match status" value="1"/>
</dbReference>
<comment type="pathway">
    <text evidence="2">Secondary metabolite biosynthesis.</text>
</comment>
<dbReference type="GO" id="GO:0020037">
    <property type="term" value="F:heme binding"/>
    <property type="evidence" value="ECO:0007669"/>
    <property type="project" value="InterPro"/>
</dbReference>
<sequence>MLTDMLNNNPTFATAFVAVIIAISLSAVFCKKRRLTSKEGHPLPPGPPATWFWENVMPTVNIGSTFVDWATEYGPVIMLRQGGVIAIVITRVDAATEIMEKEGSALADRPPMIAADELLSGCKRITLVGSGDRFRRLRKAVHTHFQAKAVDTYKDIQFEQARALILDILNDPNSHQKHTHRYSASILLRITYGKSGLTSTDDPDFVGVREVVAHFIEGMRPGAYLVDRFPWLKFVPGYGRRLRSFHDSDLKFYRGQLSRVERAMSSSEDVSPSFSRTLLENVHDHQLSFDEMSFLAGSVFEAGSDTTANAIITIIMAAACFPDAQMRVQEEFNMVVGMDRLPSWNDWDSLPQLHAFISESFRWRPVTPLGLAHRSTRDIIWRGYYIPAGTSVTGNQWAISRDPVAFPDPENFHPQRWLDQNGQLRNDVNSFAFGFGRRVCPGMYFANRSLFIALAVLLWSFRIVERPDAPIDTTPDMDNIVAHLVPFEVDFVPRIEEARLREMVVM</sequence>
<comment type="cofactor">
    <cofactor evidence="1 9">
        <name>heme</name>
        <dbReference type="ChEBI" id="CHEBI:30413"/>
    </cofactor>
</comment>
<comment type="similarity">
    <text evidence="3 10">Belongs to the cytochrome P450 family.</text>
</comment>
<keyword evidence="8 10" id="KW-0503">Monooxygenase</keyword>
<accession>A0A8I3A4U9</accession>
<evidence type="ECO:0000256" key="5">
    <source>
        <dbReference type="ARBA" id="ARBA00022723"/>
    </source>
</evidence>